<gene>
    <name evidence="4" type="ORF">OJ997_19495</name>
</gene>
<dbReference type="Proteomes" id="UP001147653">
    <property type="component" value="Unassembled WGS sequence"/>
</dbReference>
<name>A0A9X3N9U1_9ACTN</name>
<accession>A0A9X3N9U1</accession>
<evidence type="ECO:0000313" key="5">
    <source>
        <dbReference type="Proteomes" id="UP001147653"/>
    </source>
</evidence>
<feature type="signal peptide" evidence="3">
    <location>
        <begin position="1"/>
        <end position="23"/>
    </location>
</feature>
<keyword evidence="3" id="KW-0732">Signal</keyword>
<feature type="compositionally biased region" description="Low complexity" evidence="1">
    <location>
        <begin position="105"/>
        <end position="124"/>
    </location>
</feature>
<keyword evidence="2" id="KW-0472">Membrane</keyword>
<feature type="transmembrane region" description="Helical" evidence="2">
    <location>
        <begin position="176"/>
        <end position="195"/>
    </location>
</feature>
<evidence type="ECO:0000313" key="4">
    <source>
        <dbReference type="EMBL" id="MDA0182503.1"/>
    </source>
</evidence>
<comment type="caution">
    <text evidence="4">The sequence shown here is derived from an EMBL/GenBank/DDBJ whole genome shotgun (WGS) entry which is preliminary data.</text>
</comment>
<proteinExistence type="predicted"/>
<dbReference type="EMBL" id="JAPDDP010000037">
    <property type="protein sequence ID" value="MDA0182503.1"/>
    <property type="molecule type" value="Genomic_DNA"/>
</dbReference>
<keyword evidence="2" id="KW-0812">Transmembrane</keyword>
<evidence type="ECO:0000256" key="1">
    <source>
        <dbReference type="SAM" id="MobiDB-lite"/>
    </source>
</evidence>
<keyword evidence="2" id="KW-1133">Transmembrane helix</keyword>
<feature type="compositionally biased region" description="Gly residues" evidence="1">
    <location>
        <begin position="88"/>
        <end position="104"/>
    </location>
</feature>
<feature type="chain" id="PRO_5040853671" evidence="3">
    <location>
        <begin position="24"/>
        <end position="205"/>
    </location>
</feature>
<reference evidence="4" key="1">
    <citation type="submission" date="2022-10" db="EMBL/GenBank/DDBJ databases">
        <title>The WGS of Solirubrobacter phytolaccae KCTC 29190.</title>
        <authorList>
            <person name="Jiang Z."/>
        </authorList>
    </citation>
    <scope>NUCLEOTIDE SEQUENCE</scope>
    <source>
        <strain evidence="4">KCTC 29190</strain>
    </source>
</reference>
<dbReference type="AlphaFoldDB" id="A0A9X3N9U1"/>
<protein>
    <submittedName>
        <fullName evidence="4">Uncharacterized protein</fullName>
    </submittedName>
</protein>
<sequence>MRRTVLMALFAALLLVPTTTAHAQGREDILRDCADDGILEESYSASKLRDARNNIPAELDEYSDCRDVLSREISAKTKTSTSNSGGTDNSGGGGTGGGGGGTGGSTDTPAPTTTDEPAPTATPSGRDPGIQIGPSTPEDFKALEGANRYANEPIEVNGRPITPAASVGRNGLPGTLIAVLALIAVAALSMVVPFARRRVVTRPTP</sequence>
<organism evidence="4 5">
    <name type="scientific">Solirubrobacter phytolaccae</name>
    <dbReference type="NCBI Taxonomy" id="1404360"/>
    <lineage>
        <taxon>Bacteria</taxon>
        <taxon>Bacillati</taxon>
        <taxon>Actinomycetota</taxon>
        <taxon>Thermoleophilia</taxon>
        <taxon>Solirubrobacterales</taxon>
        <taxon>Solirubrobacteraceae</taxon>
        <taxon>Solirubrobacter</taxon>
    </lineage>
</organism>
<feature type="region of interest" description="Disordered" evidence="1">
    <location>
        <begin position="75"/>
        <end position="137"/>
    </location>
</feature>
<dbReference type="RefSeq" id="WP_270026872.1">
    <property type="nucleotide sequence ID" value="NZ_JAPDDP010000037.1"/>
</dbReference>
<evidence type="ECO:0000256" key="2">
    <source>
        <dbReference type="SAM" id="Phobius"/>
    </source>
</evidence>
<evidence type="ECO:0000256" key="3">
    <source>
        <dbReference type="SAM" id="SignalP"/>
    </source>
</evidence>
<keyword evidence="5" id="KW-1185">Reference proteome</keyword>